<gene>
    <name evidence="2" type="ORF">FQU76_27010</name>
</gene>
<name>A0A5B8JDW8_9ACTN</name>
<keyword evidence="3" id="KW-1185">Reference proteome</keyword>
<dbReference type="OrthoDB" id="9780677at2"/>
<dbReference type="KEGG" id="sqz:FQU76_27010"/>
<dbReference type="EMBL" id="CP042266">
    <property type="protein sequence ID" value="QDY79576.1"/>
    <property type="molecule type" value="Genomic_DNA"/>
</dbReference>
<dbReference type="Proteomes" id="UP000320580">
    <property type="component" value="Chromosome"/>
</dbReference>
<feature type="region of interest" description="Disordered" evidence="1">
    <location>
        <begin position="1"/>
        <end position="46"/>
    </location>
</feature>
<feature type="compositionally biased region" description="Basic and acidic residues" evidence="1">
    <location>
        <begin position="24"/>
        <end position="46"/>
    </location>
</feature>
<organism evidence="2 3">
    <name type="scientific">Streptomyces qinzhouensis</name>
    <dbReference type="NCBI Taxonomy" id="2599401"/>
    <lineage>
        <taxon>Bacteria</taxon>
        <taxon>Bacillati</taxon>
        <taxon>Actinomycetota</taxon>
        <taxon>Actinomycetes</taxon>
        <taxon>Kitasatosporales</taxon>
        <taxon>Streptomycetaceae</taxon>
        <taxon>Streptomyces</taxon>
    </lineage>
</organism>
<sequence>MSESTEYTQYEDDPPPCDAPHLTPRADPRRSPGQDLTTEHHAAPDDRCRARGKTCVLDECSPR</sequence>
<evidence type="ECO:0000313" key="3">
    <source>
        <dbReference type="Proteomes" id="UP000320580"/>
    </source>
</evidence>
<evidence type="ECO:0000313" key="2">
    <source>
        <dbReference type="EMBL" id="QDY79576.1"/>
    </source>
</evidence>
<dbReference type="AlphaFoldDB" id="A0A5B8JDW8"/>
<accession>A0A5B8JDW8</accession>
<protein>
    <submittedName>
        <fullName evidence="2">Uncharacterized protein</fullName>
    </submittedName>
</protein>
<proteinExistence type="predicted"/>
<evidence type="ECO:0000256" key="1">
    <source>
        <dbReference type="SAM" id="MobiDB-lite"/>
    </source>
</evidence>
<reference evidence="2 3" key="1">
    <citation type="submission" date="2019-07" db="EMBL/GenBank/DDBJ databases">
        <authorList>
            <person name="Zhu P."/>
        </authorList>
    </citation>
    <scope>NUCLEOTIDE SEQUENCE [LARGE SCALE GENOMIC DNA]</scope>
    <source>
        <strain evidence="2 3">SSL-25</strain>
    </source>
</reference>